<accession>A0ABD3PJQ2</accession>
<dbReference type="EMBL" id="JALLPJ020000591">
    <property type="protein sequence ID" value="KAL3787957.1"/>
    <property type="molecule type" value="Genomic_DNA"/>
</dbReference>
<dbReference type="AlphaFoldDB" id="A0ABD3PJQ2"/>
<sequence length="67" mass="7689">MTTLGQDDLSHLVRPIPNLAMIISTEEYKESWYQEYNSAVNVMISCMLRLSPRLVTSLSDIVYHKSV</sequence>
<name>A0ABD3PJQ2_9STRA</name>
<protein>
    <submittedName>
        <fullName evidence="1">Uncharacterized protein</fullName>
    </submittedName>
</protein>
<reference evidence="1 2" key="1">
    <citation type="submission" date="2024-10" db="EMBL/GenBank/DDBJ databases">
        <title>Updated reference genomes for cyclostephanoid diatoms.</title>
        <authorList>
            <person name="Roberts W.R."/>
            <person name="Alverson A.J."/>
        </authorList>
    </citation>
    <scope>NUCLEOTIDE SEQUENCE [LARGE SCALE GENOMIC DNA]</scope>
    <source>
        <strain evidence="1 2">AJA010-31</strain>
    </source>
</reference>
<keyword evidence="2" id="KW-1185">Reference proteome</keyword>
<proteinExistence type="predicted"/>
<organism evidence="1 2">
    <name type="scientific">Cyclotella atomus</name>
    <dbReference type="NCBI Taxonomy" id="382360"/>
    <lineage>
        <taxon>Eukaryota</taxon>
        <taxon>Sar</taxon>
        <taxon>Stramenopiles</taxon>
        <taxon>Ochrophyta</taxon>
        <taxon>Bacillariophyta</taxon>
        <taxon>Coscinodiscophyceae</taxon>
        <taxon>Thalassiosirophycidae</taxon>
        <taxon>Stephanodiscales</taxon>
        <taxon>Stephanodiscaceae</taxon>
        <taxon>Cyclotella</taxon>
    </lineage>
</organism>
<dbReference type="Proteomes" id="UP001530400">
    <property type="component" value="Unassembled WGS sequence"/>
</dbReference>
<evidence type="ECO:0000313" key="2">
    <source>
        <dbReference type="Proteomes" id="UP001530400"/>
    </source>
</evidence>
<gene>
    <name evidence="1" type="ORF">ACHAWO_001106</name>
</gene>
<evidence type="ECO:0000313" key="1">
    <source>
        <dbReference type="EMBL" id="KAL3787957.1"/>
    </source>
</evidence>
<comment type="caution">
    <text evidence="1">The sequence shown here is derived from an EMBL/GenBank/DDBJ whole genome shotgun (WGS) entry which is preliminary data.</text>
</comment>